<dbReference type="GO" id="GO:0032217">
    <property type="term" value="F:riboflavin transmembrane transporter activity"/>
    <property type="evidence" value="ECO:0007669"/>
    <property type="project" value="InterPro"/>
</dbReference>
<feature type="transmembrane region" description="Helical" evidence="8">
    <location>
        <begin position="49"/>
        <end position="71"/>
    </location>
</feature>
<keyword evidence="4" id="KW-1003">Cell membrane</keyword>
<feature type="transmembrane region" description="Helical" evidence="8">
    <location>
        <begin position="12"/>
        <end position="37"/>
    </location>
</feature>
<proteinExistence type="inferred from homology"/>
<dbReference type="InterPro" id="IPR024529">
    <property type="entry name" value="ECF_trnsprt_substrate-spec"/>
</dbReference>
<dbReference type="Gene3D" id="1.10.1760.20">
    <property type="match status" value="1"/>
</dbReference>
<feature type="transmembrane region" description="Helical" evidence="8">
    <location>
        <begin position="148"/>
        <end position="172"/>
    </location>
</feature>
<dbReference type="GO" id="GO:0005886">
    <property type="term" value="C:plasma membrane"/>
    <property type="evidence" value="ECO:0007669"/>
    <property type="project" value="UniProtKB-SubCell"/>
</dbReference>
<comment type="similarity">
    <text evidence="2">Belongs to the prokaryotic riboflavin transporter (P-RFT) (TC 2.A.87) family.</text>
</comment>
<protein>
    <submittedName>
        <fullName evidence="9">ECF transporter S component</fullName>
    </submittedName>
</protein>
<evidence type="ECO:0000256" key="3">
    <source>
        <dbReference type="ARBA" id="ARBA00022448"/>
    </source>
</evidence>
<evidence type="ECO:0000256" key="6">
    <source>
        <dbReference type="ARBA" id="ARBA00022989"/>
    </source>
</evidence>
<dbReference type="PANTHER" id="PTHR38438:SF1">
    <property type="entry name" value="RIBOFLAVIN TRANSPORTER RIBU"/>
    <property type="match status" value="1"/>
</dbReference>
<name>A0A9D1CNH7_9FIRM</name>
<reference evidence="9" key="1">
    <citation type="submission" date="2020-10" db="EMBL/GenBank/DDBJ databases">
        <authorList>
            <person name="Gilroy R."/>
        </authorList>
    </citation>
    <scope>NUCLEOTIDE SEQUENCE</scope>
    <source>
        <strain evidence="9">ChiSjej2B20-13462</strain>
    </source>
</reference>
<evidence type="ECO:0000313" key="9">
    <source>
        <dbReference type="EMBL" id="HIQ69816.1"/>
    </source>
</evidence>
<evidence type="ECO:0000256" key="7">
    <source>
        <dbReference type="ARBA" id="ARBA00023136"/>
    </source>
</evidence>
<gene>
    <name evidence="9" type="ORF">IAA67_05770</name>
</gene>
<dbReference type="PANTHER" id="PTHR38438">
    <property type="entry name" value="RIBOFLAVIN TRANSPORTER RIBU"/>
    <property type="match status" value="1"/>
</dbReference>
<evidence type="ECO:0000256" key="1">
    <source>
        <dbReference type="ARBA" id="ARBA00004651"/>
    </source>
</evidence>
<dbReference type="Pfam" id="PF12822">
    <property type="entry name" value="ECF_trnsprt"/>
    <property type="match status" value="1"/>
</dbReference>
<sequence length="248" mass="26686">MNAFLQTVADNAAFLLTCLAIFAGLVVLAWIVERFLLPSRRHLSPAKTISFVAMFSALAGVIMLFEIPLFFAPSFYKMDLSEIPVLICTFYLGPVAGVVCELLKVAVKLLLKGTTTAFVGDFANFAVGCSMVLPASLLYHCKKSKSMALVGLAVGTVVMAVFGSAFNAFYLLPKFAQLYGMPLDAIIGMGTQVNPAITSVGTLVLFAVVPFNLLKGVVVSALTLVLYKRVERLFFRSAQPKAQAHSTL</sequence>
<keyword evidence="6 8" id="KW-1133">Transmembrane helix</keyword>
<dbReference type="InterPro" id="IPR025720">
    <property type="entry name" value="RibU"/>
</dbReference>
<feature type="transmembrane region" description="Helical" evidence="8">
    <location>
        <begin position="83"/>
        <end position="103"/>
    </location>
</feature>
<comment type="subcellular location">
    <subcellularLocation>
        <location evidence="1">Cell membrane</location>
        <topology evidence="1">Multi-pass membrane protein</topology>
    </subcellularLocation>
</comment>
<keyword evidence="7 8" id="KW-0472">Membrane</keyword>
<dbReference type="EMBL" id="DVFN01000088">
    <property type="protein sequence ID" value="HIQ69816.1"/>
    <property type="molecule type" value="Genomic_DNA"/>
</dbReference>
<comment type="caution">
    <text evidence="9">The sequence shown here is derived from an EMBL/GenBank/DDBJ whole genome shotgun (WGS) entry which is preliminary data.</text>
</comment>
<evidence type="ECO:0000256" key="8">
    <source>
        <dbReference type="SAM" id="Phobius"/>
    </source>
</evidence>
<evidence type="ECO:0000256" key="5">
    <source>
        <dbReference type="ARBA" id="ARBA00022692"/>
    </source>
</evidence>
<organism evidence="9 10">
    <name type="scientific">Candidatus Avoscillospira stercorigallinarum</name>
    <dbReference type="NCBI Taxonomy" id="2840708"/>
    <lineage>
        <taxon>Bacteria</taxon>
        <taxon>Bacillati</taxon>
        <taxon>Bacillota</taxon>
        <taxon>Clostridia</taxon>
        <taxon>Eubacteriales</taxon>
        <taxon>Oscillospiraceae</taxon>
        <taxon>Oscillospiraceae incertae sedis</taxon>
        <taxon>Candidatus Avoscillospira</taxon>
    </lineage>
</organism>
<keyword evidence="5 8" id="KW-0812">Transmembrane</keyword>
<reference evidence="9" key="2">
    <citation type="journal article" date="2021" name="PeerJ">
        <title>Extensive microbial diversity within the chicken gut microbiome revealed by metagenomics and culture.</title>
        <authorList>
            <person name="Gilroy R."/>
            <person name="Ravi A."/>
            <person name="Getino M."/>
            <person name="Pursley I."/>
            <person name="Horton D.L."/>
            <person name="Alikhan N.F."/>
            <person name="Baker D."/>
            <person name="Gharbi K."/>
            <person name="Hall N."/>
            <person name="Watson M."/>
            <person name="Adriaenssens E.M."/>
            <person name="Foster-Nyarko E."/>
            <person name="Jarju S."/>
            <person name="Secka A."/>
            <person name="Antonio M."/>
            <person name="Oren A."/>
            <person name="Chaudhuri R.R."/>
            <person name="La Ragione R."/>
            <person name="Hildebrand F."/>
            <person name="Pallen M.J."/>
        </authorList>
    </citation>
    <scope>NUCLEOTIDE SEQUENCE</scope>
    <source>
        <strain evidence="9">ChiSjej2B20-13462</strain>
    </source>
</reference>
<feature type="transmembrane region" description="Helical" evidence="8">
    <location>
        <begin position="203"/>
        <end position="227"/>
    </location>
</feature>
<dbReference type="Proteomes" id="UP000886874">
    <property type="component" value="Unassembled WGS sequence"/>
</dbReference>
<dbReference type="AlphaFoldDB" id="A0A9D1CNH7"/>
<accession>A0A9D1CNH7</accession>
<evidence type="ECO:0000256" key="4">
    <source>
        <dbReference type="ARBA" id="ARBA00022475"/>
    </source>
</evidence>
<evidence type="ECO:0000313" key="10">
    <source>
        <dbReference type="Proteomes" id="UP000886874"/>
    </source>
</evidence>
<evidence type="ECO:0000256" key="2">
    <source>
        <dbReference type="ARBA" id="ARBA00005540"/>
    </source>
</evidence>
<keyword evidence="3" id="KW-0813">Transport</keyword>